<proteinExistence type="predicted"/>
<evidence type="ECO:0000313" key="2">
    <source>
        <dbReference type="Proteomes" id="UP000026962"/>
    </source>
</evidence>
<keyword evidence="2" id="KW-1185">Reference proteome</keyword>
<reference evidence="1" key="2">
    <citation type="submission" date="2018-05" db="EMBL/GenBank/DDBJ databases">
        <title>OpunRS2 (Oryza punctata Reference Sequence Version 2).</title>
        <authorList>
            <person name="Zhang J."/>
            <person name="Kudrna D."/>
            <person name="Lee S."/>
            <person name="Talag J."/>
            <person name="Welchert J."/>
            <person name="Wing R.A."/>
        </authorList>
    </citation>
    <scope>NUCLEOTIDE SEQUENCE [LARGE SCALE GENOMIC DNA]</scope>
</reference>
<protein>
    <submittedName>
        <fullName evidence="1">Uncharacterized protein</fullName>
    </submittedName>
</protein>
<organism evidence="1">
    <name type="scientific">Oryza punctata</name>
    <name type="common">Red rice</name>
    <dbReference type="NCBI Taxonomy" id="4537"/>
    <lineage>
        <taxon>Eukaryota</taxon>
        <taxon>Viridiplantae</taxon>
        <taxon>Streptophyta</taxon>
        <taxon>Embryophyta</taxon>
        <taxon>Tracheophyta</taxon>
        <taxon>Spermatophyta</taxon>
        <taxon>Magnoliopsida</taxon>
        <taxon>Liliopsida</taxon>
        <taxon>Poales</taxon>
        <taxon>Poaceae</taxon>
        <taxon>BOP clade</taxon>
        <taxon>Oryzoideae</taxon>
        <taxon>Oryzeae</taxon>
        <taxon>Oryzinae</taxon>
        <taxon>Oryza</taxon>
    </lineage>
</organism>
<name>A0A0E0KWG5_ORYPU</name>
<dbReference type="Proteomes" id="UP000026962">
    <property type="component" value="Chromosome 4"/>
</dbReference>
<evidence type="ECO:0000313" key="1">
    <source>
        <dbReference type="EnsemblPlants" id="OPUNC04G26280.1"/>
    </source>
</evidence>
<dbReference type="EnsemblPlants" id="OPUNC04G26280.1">
    <property type="protein sequence ID" value="OPUNC04G26280.1"/>
    <property type="gene ID" value="OPUNC04G26280"/>
</dbReference>
<accession>A0A0E0KWG5</accession>
<dbReference type="HOGENOM" id="CLU_2053489_0_0_1"/>
<dbReference type="Gramene" id="OPUNC04G26280.1">
    <property type="protein sequence ID" value="OPUNC04G26280.1"/>
    <property type="gene ID" value="OPUNC04G26280"/>
</dbReference>
<dbReference type="AlphaFoldDB" id="A0A0E0KWG5"/>
<sequence length="120" mass="12994">MPTRIAQHLTRNALAFLPAGRDAVTYYVAASKRRDPSVSRILTGKKLAFVTGRWLRGGSGEPASRRCFFRHREPGAGELLLVLWAAHGPNGLRPTASINVACHSGANSWEQLISSIASLT</sequence>
<reference evidence="1" key="1">
    <citation type="submission" date="2015-04" db="UniProtKB">
        <authorList>
            <consortium name="EnsemblPlants"/>
        </authorList>
    </citation>
    <scope>IDENTIFICATION</scope>
</reference>